<keyword evidence="2" id="KW-1185">Reference proteome</keyword>
<reference evidence="1" key="1">
    <citation type="thesis" date="2020" institute="ProQuest LLC" country="789 East Eisenhower Parkway, Ann Arbor, MI, USA">
        <title>Comparative Genomics and Chromosome Evolution.</title>
        <authorList>
            <person name="Mudd A.B."/>
        </authorList>
    </citation>
    <scope>NUCLEOTIDE SEQUENCE</scope>
    <source>
        <strain evidence="1">237g6f4</strain>
        <tissue evidence="1">Blood</tissue>
    </source>
</reference>
<organism evidence="1 2">
    <name type="scientific">Engystomops pustulosus</name>
    <name type="common">Tungara frog</name>
    <name type="synonym">Physalaemus pustulosus</name>
    <dbReference type="NCBI Taxonomy" id="76066"/>
    <lineage>
        <taxon>Eukaryota</taxon>
        <taxon>Metazoa</taxon>
        <taxon>Chordata</taxon>
        <taxon>Craniata</taxon>
        <taxon>Vertebrata</taxon>
        <taxon>Euteleostomi</taxon>
        <taxon>Amphibia</taxon>
        <taxon>Batrachia</taxon>
        <taxon>Anura</taxon>
        <taxon>Neobatrachia</taxon>
        <taxon>Hyloidea</taxon>
        <taxon>Leptodactylidae</taxon>
        <taxon>Leiuperinae</taxon>
        <taxon>Engystomops</taxon>
    </lineage>
</organism>
<name>A0AAV6ZI67_ENGPU</name>
<gene>
    <name evidence="1" type="ORF">GDO81_029286</name>
</gene>
<dbReference type="Proteomes" id="UP000824782">
    <property type="component" value="Unassembled WGS sequence"/>
</dbReference>
<sequence>MQSCILNNHIYSCAIHSPSFGFGPFQDGHSVQLNGVLENGRSNMLCACLETCDPFRFWRVSIRTSGYLRGVAGTLTLAAGGGMAVVSVHAPICH</sequence>
<evidence type="ECO:0000313" key="2">
    <source>
        <dbReference type="Proteomes" id="UP000824782"/>
    </source>
</evidence>
<evidence type="ECO:0000313" key="1">
    <source>
        <dbReference type="EMBL" id="KAG8547037.1"/>
    </source>
</evidence>
<dbReference type="EMBL" id="WNYA01000859">
    <property type="protein sequence ID" value="KAG8547037.1"/>
    <property type="molecule type" value="Genomic_DNA"/>
</dbReference>
<proteinExistence type="predicted"/>
<comment type="caution">
    <text evidence="1">The sequence shown here is derived from an EMBL/GenBank/DDBJ whole genome shotgun (WGS) entry which is preliminary data.</text>
</comment>
<accession>A0AAV6ZI67</accession>
<protein>
    <submittedName>
        <fullName evidence="1">Uncharacterized protein</fullName>
    </submittedName>
</protein>
<dbReference type="AlphaFoldDB" id="A0AAV6ZI67"/>